<dbReference type="Gene3D" id="2.30.110.10">
    <property type="entry name" value="Electron Transport, Fmn-binding Protein, Chain A"/>
    <property type="match status" value="1"/>
</dbReference>
<dbReference type="GO" id="GO:0016646">
    <property type="term" value="F:oxidoreductase activity, acting on the CH-NH group of donors, NAD or NADP as acceptor"/>
    <property type="evidence" value="ECO:0007669"/>
    <property type="project" value="UniProtKB-ARBA"/>
</dbReference>
<keyword evidence="1" id="KW-0808">Transferase</keyword>
<dbReference type="InterPro" id="IPR050483">
    <property type="entry name" value="CoA-transferase_III_domain"/>
</dbReference>
<evidence type="ECO:0000313" key="3">
    <source>
        <dbReference type="EMBL" id="QCO55472.1"/>
    </source>
</evidence>
<dbReference type="InterPro" id="IPR044855">
    <property type="entry name" value="CoA-Trfase_III_dom3_sf"/>
</dbReference>
<organism evidence="3 4">
    <name type="scientific">Pseudorhodobacter turbinis</name>
    <dbReference type="NCBI Taxonomy" id="2500533"/>
    <lineage>
        <taxon>Bacteria</taxon>
        <taxon>Pseudomonadati</taxon>
        <taxon>Pseudomonadota</taxon>
        <taxon>Alphaproteobacteria</taxon>
        <taxon>Rhodobacterales</taxon>
        <taxon>Paracoccaceae</taxon>
        <taxon>Pseudorhodobacter</taxon>
    </lineage>
</organism>
<dbReference type="KEGG" id="pseb:EOK75_06705"/>
<name>A0A4P8EFJ3_9RHOB</name>
<dbReference type="SUPFAM" id="SSF89796">
    <property type="entry name" value="CoA-transferase family III (CaiB/BaiF)"/>
    <property type="match status" value="1"/>
</dbReference>
<dbReference type="OrthoDB" id="7208981at2"/>
<dbReference type="Gene3D" id="3.40.50.10540">
    <property type="entry name" value="Crotonobetainyl-coa:carnitine coa-transferase, domain 1"/>
    <property type="match status" value="1"/>
</dbReference>
<dbReference type="InterPro" id="IPR012349">
    <property type="entry name" value="Split_barrel_FMN-bd"/>
</dbReference>
<evidence type="ECO:0000259" key="2">
    <source>
        <dbReference type="SMART" id="SM00903"/>
    </source>
</evidence>
<evidence type="ECO:0000313" key="4">
    <source>
        <dbReference type="Proteomes" id="UP000298631"/>
    </source>
</evidence>
<dbReference type="Gene3D" id="3.30.1540.10">
    <property type="entry name" value="formyl-coa transferase, domain 3"/>
    <property type="match status" value="1"/>
</dbReference>
<dbReference type="Gene3D" id="3.90.79.10">
    <property type="entry name" value="Nucleoside Triphosphate Pyrophosphohydrolase"/>
    <property type="match status" value="1"/>
</dbReference>
<dbReference type="Proteomes" id="UP000298631">
    <property type="component" value="Chromosome"/>
</dbReference>
<reference evidence="3 4" key="1">
    <citation type="submission" date="2019-05" db="EMBL/GenBank/DDBJ databases">
        <title>Pseudorhodobacter turbinis sp. nov., isolated from the gut of the Korean turban shell.</title>
        <authorList>
            <person name="Jeong Y.-S."/>
            <person name="Kang W.-R."/>
            <person name="Bae J.-W."/>
        </authorList>
    </citation>
    <scope>NUCLEOTIDE SEQUENCE [LARGE SCALE GENOMIC DNA]</scope>
    <source>
        <strain evidence="3 4">S12M18</strain>
    </source>
</reference>
<accession>A0A4P8EFJ3</accession>
<sequence length="708" mass="75769">MTTQSAPNGILHGIRVLDLSRMLSGPYCTMMLADHGAEVIKIEEAGGDTSRNNGPYRDDDPDHEWAGYFVSLNRSKKSVVLDLKSDKGKAALKQLVANADILVENFRPGVMERLGLGYETLAEVRPGLVYAAIRGFGDPRSGASPYADWPSYDIVAQAMGGILSQTGPDADTPTKIGPGVGDVFAGMMMSFGIMAALRQAEATGKSQFVDVGMYDAILSLCERAVYFHDIQGTVAGPEGNEHPFLAPFALYPARDGQVAIGIVDDTFWRALTRAMGTPDLADDPRYATRADRTAHRRGINDLVASWTARHSKAQLATLLGGVVPFGPLNTIADIVADPHVAARRMLTQVPHPNPAAKPWTVAANPLRFTGAPLPAARTPSALGADTQTYLAEPAPVPMSDEEKRSLRNAFGAFPTGVTVVTTRQPDGTPRGFTANSFTSVSLDPPMLLICIAKNAYSCETFMAADHFAVNILSEDQKNVSGLFASRQPDKFENADWYAGHADMPVISGSLASLVCSQEKSVDAGDHIILIGRVEDYATNVGAPLGYHGGSYFRVGAEDPLVKAAARASNVRIGAVLRRDQEIMLLKAADGTFALPCAPDGTHSHEGLLAYLTDQGLQPGPQTLYAVYEDTAAGATGIFYHGTMQGNASASAEFAPINALPFDRISNASERRMLQRYAKEYEHGSFGIYQGNQDTGTVHQLAPVTPQTR</sequence>
<feature type="domain" description="Flavin reductase like" evidence="2">
    <location>
        <begin position="410"/>
        <end position="553"/>
    </location>
</feature>
<dbReference type="AlphaFoldDB" id="A0A4P8EFJ3"/>
<dbReference type="Pfam" id="PF02515">
    <property type="entry name" value="CoA_transf_3"/>
    <property type="match status" value="1"/>
</dbReference>
<protein>
    <submittedName>
        <fullName evidence="3">Cag pathogenicity island protein Cag11</fullName>
    </submittedName>
</protein>
<dbReference type="GO" id="GO:0008410">
    <property type="term" value="F:CoA-transferase activity"/>
    <property type="evidence" value="ECO:0007669"/>
    <property type="project" value="TreeGrafter"/>
</dbReference>
<dbReference type="Pfam" id="PF01613">
    <property type="entry name" value="Flavin_Reduct"/>
    <property type="match status" value="1"/>
</dbReference>
<evidence type="ECO:0000256" key="1">
    <source>
        <dbReference type="ARBA" id="ARBA00022679"/>
    </source>
</evidence>
<proteinExistence type="predicted"/>
<dbReference type="SUPFAM" id="SSF50475">
    <property type="entry name" value="FMN-binding split barrel"/>
    <property type="match status" value="1"/>
</dbReference>
<dbReference type="SMART" id="SM00903">
    <property type="entry name" value="Flavin_Reduct"/>
    <property type="match status" value="1"/>
</dbReference>
<dbReference type="InterPro" id="IPR023606">
    <property type="entry name" value="CoA-Trfase_III_dom_1_sf"/>
</dbReference>
<dbReference type="PANTHER" id="PTHR48207">
    <property type="entry name" value="SUCCINATE--HYDROXYMETHYLGLUTARATE COA-TRANSFERASE"/>
    <property type="match status" value="1"/>
</dbReference>
<dbReference type="InterPro" id="IPR002563">
    <property type="entry name" value="Flavin_Rdtase-like_dom"/>
</dbReference>
<dbReference type="GO" id="GO:0010181">
    <property type="term" value="F:FMN binding"/>
    <property type="evidence" value="ECO:0007669"/>
    <property type="project" value="InterPro"/>
</dbReference>
<dbReference type="EMBL" id="CP039964">
    <property type="protein sequence ID" value="QCO55472.1"/>
    <property type="molecule type" value="Genomic_DNA"/>
</dbReference>
<keyword evidence="4" id="KW-1185">Reference proteome</keyword>
<dbReference type="InterPro" id="IPR003673">
    <property type="entry name" value="CoA-Trfase_fam_III"/>
</dbReference>
<dbReference type="PANTHER" id="PTHR48207:SF3">
    <property type="entry name" value="SUCCINATE--HYDROXYMETHYLGLUTARATE COA-TRANSFERASE"/>
    <property type="match status" value="1"/>
</dbReference>
<gene>
    <name evidence="3" type="ORF">EOK75_06705</name>
</gene>
<dbReference type="RefSeq" id="WP_137193144.1">
    <property type="nucleotide sequence ID" value="NZ_CP039964.1"/>
</dbReference>